<dbReference type="PANTHER" id="PTHR37984">
    <property type="entry name" value="PROTEIN CBG26694"/>
    <property type="match status" value="1"/>
</dbReference>
<feature type="compositionally biased region" description="Polar residues" evidence="5">
    <location>
        <begin position="85"/>
        <end position="100"/>
    </location>
</feature>
<keyword evidence="8" id="KW-1185">Reference proteome</keyword>
<dbReference type="EMBL" id="NCKU01017326">
    <property type="protein sequence ID" value="RWR99009.1"/>
    <property type="molecule type" value="Genomic_DNA"/>
</dbReference>
<dbReference type="SUPFAM" id="SSF56672">
    <property type="entry name" value="DNA/RNA polymerases"/>
    <property type="match status" value="1"/>
</dbReference>
<feature type="region of interest" description="Disordered" evidence="5">
    <location>
        <begin position="1"/>
        <end position="42"/>
    </location>
</feature>
<dbReference type="GO" id="GO:0004519">
    <property type="term" value="F:endonuclease activity"/>
    <property type="evidence" value="ECO:0007669"/>
    <property type="project" value="UniProtKB-KW"/>
</dbReference>
<gene>
    <name evidence="7" type="ORF">B4U79_17086</name>
</gene>
<keyword evidence="1" id="KW-0808">Transferase</keyword>
<dbReference type="InterPro" id="IPR043502">
    <property type="entry name" value="DNA/RNA_pol_sf"/>
</dbReference>
<keyword evidence="4" id="KW-0378">Hydrolase</keyword>
<dbReference type="InterPro" id="IPR021109">
    <property type="entry name" value="Peptidase_aspartic_dom_sf"/>
</dbReference>
<comment type="caution">
    <text evidence="7">The sequence shown here is derived from an EMBL/GenBank/DDBJ whole genome shotgun (WGS) entry which is preliminary data.</text>
</comment>
<evidence type="ECO:0000256" key="5">
    <source>
        <dbReference type="SAM" id="MobiDB-lite"/>
    </source>
</evidence>
<evidence type="ECO:0000256" key="2">
    <source>
        <dbReference type="ARBA" id="ARBA00022695"/>
    </source>
</evidence>
<dbReference type="Gene3D" id="2.40.70.10">
    <property type="entry name" value="Acid Proteases"/>
    <property type="match status" value="1"/>
</dbReference>
<proteinExistence type="predicted"/>
<evidence type="ECO:0000256" key="1">
    <source>
        <dbReference type="ARBA" id="ARBA00022679"/>
    </source>
</evidence>
<evidence type="ECO:0000256" key="4">
    <source>
        <dbReference type="ARBA" id="ARBA00022759"/>
    </source>
</evidence>
<evidence type="ECO:0000256" key="3">
    <source>
        <dbReference type="ARBA" id="ARBA00022722"/>
    </source>
</evidence>
<feature type="region of interest" description="Disordered" evidence="5">
    <location>
        <begin position="74"/>
        <end position="100"/>
    </location>
</feature>
<keyword evidence="3" id="KW-0540">Nuclease</keyword>
<dbReference type="InterPro" id="IPR054465">
    <property type="entry name" value="Integrase_p58-like_C"/>
</dbReference>
<keyword evidence="4" id="KW-0255">Endonuclease</keyword>
<dbReference type="AlphaFoldDB" id="A0A3S3RDA0"/>
<dbReference type="Proteomes" id="UP000285301">
    <property type="component" value="Unassembled WGS sequence"/>
</dbReference>
<accession>A0A3S3RDA0</accession>
<dbReference type="Gene3D" id="3.10.10.10">
    <property type="entry name" value="HIV Type 1 Reverse Transcriptase, subunit A, domain 1"/>
    <property type="match status" value="1"/>
</dbReference>
<dbReference type="CDD" id="cd00303">
    <property type="entry name" value="retropepsin_like"/>
    <property type="match status" value="1"/>
</dbReference>
<evidence type="ECO:0000313" key="7">
    <source>
        <dbReference type="EMBL" id="RWR99009.1"/>
    </source>
</evidence>
<dbReference type="PANTHER" id="PTHR37984:SF5">
    <property type="entry name" value="PROTEIN NYNRIN-LIKE"/>
    <property type="match status" value="1"/>
</dbReference>
<name>A0A3S3RDA0_9ACAR</name>
<evidence type="ECO:0000313" key="8">
    <source>
        <dbReference type="Proteomes" id="UP000285301"/>
    </source>
</evidence>
<keyword evidence="2" id="KW-0548">Nucleotidyltransferase</keyword>
<evidence type="ECO:0000259" key="6">
    <source>
        <dbReference type="Pfam" id="PF22938"/>
    </source>
</evidence>
<organism evidence="7 8">
    <name type="scientific">Dinothrombium tinctorium</name>
    <dbReference type="NCBI Taxonomy" id="1965070"/>
    <lineage>
        <taxon>Eukaryota</taxon>
        <taxon>Metazoa</taxon>
        <taxon>Ecdysozoa</taxon>
        <taxon>Arthropoda</taxon>
        <taxon>Chelicerata</taxon>
        <taxon>Arachnida</taxon>
        <taxon>Acari</taxon>
        <taxon>Acariformes</taxon>
        <taxon>Trombidiformes</taxon>
        <taxon>Prostigmata</taxon>
        <taxon>Anystina</taxon>
        <taxon>Parasitengona</taxon>
        <taxon>Trombidioidea</taxon>
        <taxon>Trombidiidae</taxon>
        <taxon>Dinothrombium</taxon>
    </lineage>
</organism>
<dbReference type="OrthoDB" id="441971at2759"/>
<protein>
    <submittedName>
        <fullName evidence="7">Retrotransposon protein: Ty3-gypsy subclass-like protein</fullName>
    </submittedName>
</protein>
<sequence length="448" mass="50935">MSPRRNSPAAKPTTDANCIIQHCSDSRQNQKRSKPQRSMLPKTPCRYCLDKGQTMYHWHRDCQNRARWQKTSLSCADDPKPQNPPTQQGQPETNSAKASTNKSAFNKFIKIPVLVERKPTIAVVDTASTDNLISVHFAKHAKVCIRRTPVPIHTTGGGTTMSLGLANFNLTISGIKKRISALVVTNMSFCLILGIDIGRAFPLVIDLEKRTISLKHTKSEFKPSGQRPRSLGPKRQLAAHITHLSTRGEIDKLTEEHKDVFDTKNELPGRYTDDYFHIRLKTDKLIAKRPYRHPQAKRKEINRHADELLEQGYIRESTSLFASPRKHVGKKDGSQRMVFDLTQDISANKAELIRIPMIAKRNSDNFKERKKIEFDKSRKSIVSKPGTLVKRKIPKNLLTRNELSPSFDGPYEILKQTSPVNFRLKKLQTGKEEIAHACHLEPYYPRGP</sequence>
<dbReference type="Pfam" id="PF08284">
    <property type="entry name" value="RVP_2"/>
    <property type="match status" value="1"/>
</dbReference>
<dbReference type="InterPro" id="IPR050951">
    <property type="entry name" value="Retrovirus_Pol_polyprotein"/>
</dbReference>
<reference evidence="7 8" key="1">
    <citation type="journal article" date="2018" name="Gigascience">
        <title>Genomes of trombidid mites reveal novel predicted allergens and laterally-transferred genes associated with secondary metabolism.</title>
        <authorList>
            <person name="Dong X."/>
            <person name="Chaisiri K."/>
            <person name="Xia D."/>
            <person name="Armstrong S.D."/>
            <person name="Fang Y."/>
            <person name="Donnelly M.J."/>
            <person name="Kadowaki T."/>
            <person name="McGarry J.W."/>
            <person name="Darby A.C."/>
            <person name="Makepeace B.L."/>
        </authorList>
    </citation>
    <scope>NUCLEOTIDE SEQUENCE [LARGE SCALE GENOMIC DNA]</scope>
    <source>
        <strain evidence="7">UoL-WK</strain>
    </source>
</reference>
<dbReference type="GO" id="GO:0071897">
    <property type="term" value="P:DNA biosynthetic process"/>
    <property type="evidence" value="ECO:0007669"/>
    <property type="project" value="UniProtKB-ARBA"/>
</dbReference>
<feature type="non-terminal residue" evidence="7">
    <location>
        <position position="448"/>
    </location>
</feature>
<dbReference type="SUPFAM" id="SSF50630">
    <property type="entry name" value="Acid proteases"/>
    <property type="match status" value="1"/>
</dbReference>
<dbReference type="Pfam" id="PF22938">
    <property type="entry name" value="Integrase_p58_C"/>
    <property type="match status" value="1"/>
</dbReference>
<dbReference type="STRING" id="1965070.A0A3S3RDA0"/>
<dbReference type="GO" id="GO:0016779">
    <property type="term" value="F:nucleotidyltransferase activity"/>
    <property type="evidence" value="ECO:0007669"/>
    <property type="project" value="UniProtKB-KW"/>
</dbReference>
<feature type="domain" description="Integrase p58-like C-terminal" evidence="6">
    <location>
        <begin position="409"/>
        <end position="442"/>
    </location>
</feature>